<organism evidence="2 3">
    <name type="scientific">Hungatella hathewayi DSM 13479</name>
    <dbReference type="NCBI Taxonomy" id="566550"/>
    <lineage>
        <taxon>Bacteria</taxon>
        <taxon>Bacillati</taxon>
        <taxon>Bacillota</taxon>
        <taxon>Clostridia</taxon>
        <taxon>Lachnospirales</taxon>
        <taxon>Lachnospiraceae</taxon>
        <taxon>Hungatella</taxon>
    </lineage>
</organism>
<sequence length="47" mass="5310">MSYKTTRNSWTKFSVGSAASRSAQSKQFLPPFYCFSGGRRSDNSRLI</sequence>
<evidence type="ECO:0000313" key="2">
    <source>
        <dbReference type="EMBL" id="EFD00010.1"/>
    </source>
</evidence>
<feature type="region of interest" description="Disordered" evidence="1">
    <location>
        <begin position="1"/>
        <end position="23"/>
    </location>
</feature>
<name>D3ADU6_9FIRM</name>
<reference evidence="2 3" key="1">
    <citation type="submission" date="2010-01" db="EMBL/GenBank/DDBJ databases">
        <authorList>
            <person name="Weinstock G."/>
            <person name="Sodergren E."/>
            <person name="Clifton S."/>
            <person name="Fulton L."/>
            <person name="Fulton B."/>
            <person name="Courtney L."/>
            <person name="Fronick C."/>
            <person name="Harrison M."/>
            <person name="Strong C."/>
            <person name="Farmer C."/>
            <person name="Delahaunty K."/>
            <person name="Markovic C."/>
            <person name="Hall O."/>
            <person name="Minx P."/>
            <person name="Tomlinson C."/>
            <person name="Mitreva M."/>
            <person name="Nelson J."/>
            <person name="Hou S."/>
            <person name="Wollam A."/>
            <person name="Pepin K.H."/>
            <person name="Johnson M."/>
            <person name="Bhonagiri V."/>
            <person name="Nash W.E."/>
            <person name="Warren W."/>
            <person name="Chinwalla A."/>
            <person name="Mardis E.R."/>
            <person name="Wilson R.K."/>
        </authorList>
    </citation>
    <scope>NUCLEOTIDE SEQUENCE [LARGE SCALE GENOMIC DNA]</scope>
    <source>
        <strain evidence="2 3">DSM 13479</strain>
    </source>
</reference>
<protein>
    <submittedName>
        <fullName evidence="2">Uncharacterized protein</fullName>
    </submittedName>
</protein>
<evidence type="ECO:0000256" key="1">
    <source>
        <dbReference type="SAM" id="MobiDB-lite"/>
    </source>
</evidence>
<dbReference type="EMBL" id="ACIO01000132">
    <property type="protein sequence ID" value="EFD00010.1"/>
    <property type="molecule type" value="Genomic_DNA"/>
</dbReference>
<comment type="caution">
    <text evidence="2">The sequence shown here is derived from an EMBL/GenBank/DDBJ whole genome shotgun (WGS) entry which is preliminary data.</text>
</comment>
<dbReference type="HOGENOM" id="CLU_3168969_0_0_9"/>
<accession>D3ADU6</accession>
<evidence type="ECO:0000313" key="3">
    <source>
        <dbReference type="Proteomes" id="UP000004968"/>
    </source>
</evidence>
<dbReference type="AlphaFoldDB" id="D3ADU6"/>
<dbReference type="Proteomes" id="UP000004968">
    <property type="component" value="Unassembled WGS sequence"/>
</dbReference>
<proteinExistence type="predicted"/>
<gene>
    <name evidence="2" type="ORF">CLOSTHATH_01775</name>
</gene>